<evidence type="ECO:0000256" key="6">
    <source>
        <dbReference type="SAM" id="MobiDB-lite"/>
    </source>
</evidence>
<feature type="transmembrane region" description="Helical" evidence="7">
    <location>
        <begin position="20"/>
        <end position="42"/>
    </location>
</feature>
<dbReference type="RefSeq" id="WP_019891007.1">
    <property type="nucleotide sequence ID" value="NZ_BMQQ01000001.1"/>
</dbReference>
<feature type="transmembrane region" description="Helical" evidence="7">
    <location>
        <begin position="54"/>
        <end position="75"/>
    </location>
</feature>
<feature type="domain" description="Major facilitator superfamily (MFS) profile" evidence="8">
    <location>
        <begin position="18"/>
        <end position="397"/>
    </location>
</feature>
<dbReference type="CDD" id="cd17324">
    <property type="entry name" value="MFS_NepI_like"/>
    <property type="match status" value="1"/>
</dbReference>
<feature type="transmembrane region" description="Helical" evidence="7">
    <location>
        <begin position="281"/>
        <end position="302"/>
    </location>
</feature>
<dbReference type="Pfam" id="PF07690">
    <property type="entry name" value="MFS_1"/>
    <property type="match status" value="1"/>
</dbReference>
<feature type="transmembrane region" description="Helical" evidence="7">
    <location>
        <begin position="212"/>
        <end position="235"/>
    </location>
</feature>
<keyword evidence="2" id="KW-1003">Cell membrane</keyword>
<dbReference type="Gene3D" id="1.20.1250.20">
    <property type="entry name" value="MFS general substrate transporter like domains"/>
    <property type="match status" value="2"/>
</dbReference>
<dbReference type="PROSITE" id="PS50850">
    <property type="entry name" value="MFS"/>
    <property type="match status" value="1"/>
</dbReference>
<feature type="compositionally biased region" description="Low complexity" evidence="6">
    <location>
        <begin position="404"/>
        <end position="424"/>
    </location>
</feature>
<organism evidence="9 10">
    <name type="scientific">Streptomyces purpureus</name>
    <dbReference type="NCBI Taxonomy" id="1951"/>
    <lineage>
        <taxon>Bacteria</taxon>
        <taxon>Bacillati</taxon>
        <taxon>Actinomycetota</taxon>
        <taxon>Actinomycetes</taxon>
        <taxon>Kitasatosporales</taxon>
        <taxon>Streptomycetaceae</taxon>
        <taxon>Streptomyces</taxon>
    </lineage>
</organism>
<comment type="caution">
    <text evidence="9">The sequence shown here is derived from an EMBL/GenBank/DDBJ whole genome shotgun (WGS) entry which is preliminary data.</text>
</comment>
<reference evidence="9" key="1">
    <citation type="journal article" date="2014" name="Int. J. Syst. Evol. Microbiol.">
        <title>Complete genome sequence of Corynebacterium casei LMG S-19264T (=DSM 44701T), isolated from a smear-ripened cheese.</title>
        <authorList>
            <consortium name="US DOE Joint Genome Institute (JGI-PGF)"/>
            <person name="Walter F."/>
            <person name="Albersmeier A."/>
            <person name="Kalinowski J."/>
            <person name="Ruckert C."/>
        </authorList>
    </citation>
    <scope>NUCLEOTIDE SEQUENCE</scope>
    <source>
        <strain evidence="9">JCM 3172</strain>
    </source>
</reference>
<protein>
    <submittedName>
        <fullName evidence="9">MFS transporter</fullName>
    </submittedName>
</protein>
<feature type="transmembrane region" description="Helical" evidence="7">
    <location>
        <begin position="348"/>
        <end position="370"/>
    </location>
</feature>
<feature type="transmembrane region" description="Helical" evidence="7">
    <location>
        <begin position="170"/>
        <end position="192"/>
    </location>
</feature>
<keyword evidence="5 7" id="KW-0472">Membrane</keyword>
<keyword evidence="4 7" id="KW-1133">Transmembrane helix</keyword>
<dbReference type="SUPFAM" id="SSF103473">
    <property type="entry name" value="MFS general substrate transporter"/>
    <property type="match status" value="1"/>
</dbReference>
<dbReference type="PANTHER" id="PTHR43124:SF10">
    <property type="entry name" value="PURINE EFFLUX PUMP PBUE"/>
    <property type="match status" value="1"/>
</dbReference>
<evidence type="ECO:0000256" key="7">
    <source>
        <dbReference type="SAM" id="Phobius"/>
    </source>
</evidence>
<evidence type="ECO:0000256" key="2">
    <source>
        <dbReference type="ARBA" id="ARBA00022475"/>
    </source>
</evidence>
<gene>
    <name evidence="9" type="ORF">GCM10014713_03580</name>
</gene>
<proteinExistence type="predicted"/>
<dbReference type="EMBL" id="BMQQ01000001">
    <property type="protein sequence ID" value="GGT14241.1"/>
    <property type="molecule type" value="Genomic_DNA"/>
</dbReference>
<evidence type="ECO:0000256" key="4">
    <source>
        <dbReference type="ARBA" id="ARBA00022989"/>
    </source>
</evidence>
<dbReference type="InterPro" id="IPR050189">
    <property type="entry name" value="MFS_Efflux_Transporters"/>
</dbReference>
<name>A0A918GXA1_9ACTN</name>
<feature type="transmembrane region" description="Helical" evidence="7">
    <location>
        <begin position="142"/>
        <end position="164"/>
    </location>
</feature>
<dbReference type="InterPro" id="IPR020846">
    <property type="entry name" value="MFS_dom"/>
</dbReference>
<dbReference type="AlphaFoldDB" id="A0A918GXA1"/>
<dbReference type="Proteomes" id="UP000619486">
    <property type="component" value="Unassembled WGS sequence"/>
</dbReference>
<feature type="transmembrane region" description="Helical" evidence="7">
    <location>
        <begin position="308"/>
        <end position="328"/>
    </location>
</feature>
<dbReference type="InterPro" id="IPR036259">
    <property type="entry name" value="MFS_trans_sf"/>
</dbReference>
<evidence type="ECO:0000256" key="1">
    <source>
        <dbReference type="ARBA" id="ARBA00004651"/>
    </source>
</evidence>
<accession>A0A918GXA1</accession>
<evidence type="ECO:0000256" key="3">
    <source>
        <dbReference type="ARBA" id="ARBA00022692"/>
    </source>
</evidence>
<reference evidence="9" key="2">
    <citation type="submission" date="2020-09" db="EMBL/GenBank/DDBJ databases">
        <authorList>
            <person name="Sun Q."/>
            <person name="Ohkuma M."/>
        </authorList>
    </citation>
    <scope>NUCLEOTIDE SEQUENCE</scope>
    <source>
        <strain evidence="9">JCM 3172</strain>
    </source>
</reference>
<dbReference type="InterPro" id="IPR001958">
    <property type="entry name" value="Tet-R_TetA/multi-R_MdtG-like"/>
</dbReference>
<dbReference type="GO" id="GO:0022857">
    <property type="term" value="F:transmembrane transporter activity"/>
    <property type="evidence" value="ECO:0007669"/>
    <property type="project" value="InterPro"/>
</dbReference>
<dbReference type="PANTHER" id="PTHR43124">
    <property type="entry name" value="PURINE EFFLUX PUMP PBUE"/>
    <property type="match status" value="1"/>
</dbReference>
<evidence type="ECO:0000259" key="8">
    <source>
        <dbReference type="PROSITE" id="PS50850"/>
    </source>
</evidence>
<evidence type="ECO:0000313" key="10">
    <source>
        <dbReference type="Proteomes" id="UP000619486"/>
    </source>
</evidence>
<sequence>MRVPAITATLPSGAARKPILLMTLGAFALGTDAFVISGVLPAMGQSLGVSLETAGLLITVFAGVYALGAPFLAVATGSLDRGRVITIALAGFVAANVLAAVAPNYTVLMAARVLAALSAALFMPAASASAAAVAAPEERGRALTTVLGGLTLASALGVPIGTLVGHVANWRATFVLVAVLSLVALVGLARALPPTPAANIATLADRARAAKLPGIPAILLGSMLTYCSMFTLYAYIPWFAERTAGIGEGAVSWVYLLYGLCGVLSNMAAGWLIDTYPPQRVAMLASALMAVVLGLLTLFAWAGPSGTAVSGVLLYVLIALWGLIGWVINPAQQKRLIVTAGPRGPVALSLNGSAVYAGQAVGGLAGGMALSHGATWLMATSVALQLLAIAVVCLSARARNTTDPAPAAPATSASPAAPAEEATR</sequence>
<keyword evidence="10" id="KW-1185">Reference proteome</keyword>
<dbReference type="GO" id="GO:0005886">
    <property type="term" value="C:plasma membrane"/>
    <property type="evidence" value="ECO:0007669"/>
    <property type="project" value="UniProtKB-SubCell"/>
</dbReference>
<evidence type="ECO:0000313" key="9">
    <source>
        <dbReference type="EMBL" id="GGT14241.1"/>
    </source>
</evidence>
<feature type="region of interest" description="Disordered" evidence="6">
    <location>
        <begin position="402"/>
        <end position="424"/>
    </location>
</feature>
<feature type="transmembrane region" description="Helical" evidence="7">
    <location>
        <begin position="255"/>
        <end position="274"/>
    </location>
</feature>
<dbReference type="InterPro" id="IPR011701">
    <property type="entry name" value="MFS"/>
</dbReference>
<feature type="transmembrane region" description="Helical" evidence="7">
    <location>
        <begin position="376"/>
        <end position="396"/>
    </location>
</feature>
<evidence type="ECO:0000256" key="5">
    <source>
        <dbReference type="ARBA" id="ARBA00023136"/>
    </source>
</evidence>
<dbReference type="PRINTS" id="PR01035">
    <property type="entry name" value="TCRTETA"/>
</dbReference>
<feature type="transmembrane region" description="Helical" evidence="7">
    <location>
        <begin position="87"/>
        <end position="107"/>
    </location>
</feature>
<feature type="transmembrane region" description="Helical" evidence="7">
    <location>
        <begin position="113"/>
        <end position="135"/>
    </location>
</feature>
<comment type="subcellular location">
    <subcellularLocation>
        <location evidence="1">Cell membrane</location>
        <topology evidence="1">Multi-pass membrane protein</topology>
    </subcellularLocation>
</comment>
<keyword evidence="3 7" id="KW-0812">Transmembrane</keyword>